<sequence>MTAALHGWHDGEIIVQQKLGYREAVAQAWRVTESSMREQHRIFHTSNLHFVPLTTSDGDGRPWASLLAGSRGEIGFIKSPDSNTLLVQARLWEGDPLLETLRAWLDPDTRRAAHAERFLIAGVGIEFSTRRRNKFAGYIRWVRQITEMDFELTLFINEAHLGMY</sequence>
<gene>
    <name evidence="1" type="ORF">NQ176_g6312</name>
</gene>
<keyword evidence="2" id="KW-1185">Reference proteome</keyword>
<protein>
    <submittedName>
        <fullName evidence="1">Uncharacterized protein</fullName>
    </submittedName>
</protein>
<dbReference type="EMBL" id="JANJQO010000894">
    <property type="protein sequence ID" value="KAJ2973955.1"/>
    <property type="molecule type" value="Genomic_DNA"/>
</dbReference>
<accession>A0ACC1N3U7</accession>
<organism evidence="1 2">
    <name type="scientific">Zarea fungicola</name>
    <dbReference type="NCBI Taxonomy" id="93591"/>
    <lineage>
        <taxon>Eukaryota</taxon>
        <taxon>Fungi</taxon>
        <taxon>Dikarya</taxon>
        <taxon>Ascomycota</taxon>
        <taxon>Pezizomycotina</taxon>
        <taxon>Sordariomycetes</taxon>
        <taxon>Hypocreomycetidae</taxon>
        <taxon>Hypocreales</taxon>
        <taxon>Cordycipitaceae</taxon>
        <taxon>Zarea</taxon>
    </lineage>
</organism>
<name>A0ACC1N3U7_9HYPO</name>
<proteinExistence type="predicted"/>
<evidence type="ECO:0000313" key="2">
    <source>
        <dbReference type="Proteomes" id="UP001143910"/>
    </source>
</evidence>
<reference evidence="1" key="1">
    <citation type="submission" date="2022-08" db="EMBL/GenBank/DDBJ databases">
        <title>Genome Sequence of Lecanicillium fungicola.</title>
        <authorList>
            <person name="Buettner E."/>
        </authorList>
    </citation>
    <scope>NUCLEOTIDE SEQUENCE</scope>
    <source>
        <strain evidence="1">Babe33</strain>
    </source>
</reference>
<dbReference type="Proteomes" id="UP001143910">
    <property type="component" value="Unassembled WGS sequence"/>
</dbReference>
<comment type="caution">
    <text evidence="1">The sequence shown here is derived from an EMBL/GenBank/DDBJ whole genome shotgun (WGS) entry which is preliminary data.</text>
</comment>
<evidence type="ECO:0000313" key="1">
    <source>
        <dbReference type="EMBL" id="KAJ2973955.1"/>
    </source>
</evidence>